<reference evidence="11" key="1">
    <citation type="journal article" date="2013" name="Nat. Genet.">
        <title>The draft genomes of soft-shell turtle and green sea turtle yield insights into the development and evolution of the turtle-specific body plan.</title>
        <authorList>
            <person name="Wang Z."/>
            <person name="Pascual-Anaya J."/>
            <person name="Zadissa A."/>
            <person name="Li W."/>
            <person name="Niimura Y."/>
            <person name="Huang Z."/>
            <person name="Li C."/>
            <person name="White S."/>
            <person name="Xiong Z."/>
            <person name="Fang D."/>
            <person name="Wang B."/>
            <person name="Ming Y."/>
            <person name="Chen Y."/>
            <person name="Zheng Y."/>
            <person name="Kuraku S."/>
            <person name="Pignatelli M."/>
            <person name="Herrero J."/>
            <person name="Beal K."/>
            <person name="Nozawa M."/>
            <person name="Li Q."/>
            <person name="Wang J."/>
            <person name="Zhang H."/>
            <person name="Yu L."/>
            <person name="Shigenobu S."/>
            <person name="Wang J."/>
            <person name="Liu J."/>
            <person name="Flicek P."/>
            <person name="Searle S."/>
            <person name="Wang J."/>
            <person name="Kuratani S."/>
            <person name="Yin Y."/>
            <person name="Aken B."/>
            <person name="Zhang G."/>
            <person name="Irie N."/>
        </authorList>
    </citation>
    <scope>NUCLEOTIDE SEQUENCE [LARGE SCALE GENOMIC DNA]</scope>
</reference>
<dbReference type="Gene3D" id="1.10.750.20">
    <property type="entry name" value="SOCS box"/>
    <property type="match status" value="1"/>
</dbReference>
<evidence type="ECO:0000256" key="2">
    <source>
        <dbReference type="ARBA" id="ARBA00022574"/>
    </source>
</evidence>
<keyword evidence="2 6" id="KW-0853">WD repeat</keyword>
<dbReference type="AlphaFoldDB" id="M7AXB2"/>
<dbReference type="Pfam" id="PF07679">
    <property type="entry name" value="I-set"/>
    <property type="match status" value="1"/>
</dbReference>
<evidence type="ECO:0000259" key="9">
    <source>
        <dbReference type="PROSITE" id="PS50835"/>
    </source>
</evidence>
<feature type="repeat" description="WD" evidence="6">
    <location>
        <begin position="618"/>
        <end position="652"/>
    </location>
</feature>
<feature type="transmembrane region" description="Helical" evidence="7">
    <location>
        <begin position="300"/>
        <end position="325"/>
    </location>
</feature>
<protein>
    <submittedName>
        <fullName evidence="10">WD repeat and SOCS box-containing protein 2</fullName>
    </submittedName>
</protein>
<evidence type="ECO:0000256" key="7">
    <source>
        <dbReference type="SAM" id="Phobius"/>
    </source>
</evidence>
<dbReference type="PROSITE" id="PS00678">
    <property type="entry name" value="WD_REPEATS_1"/>
    <property type="match status" value="2"/>
</dbReference>
<keyword evidence="5" id="KW-0393">Immunoglobulin domain</keyword>
<dbReference type="PANTHER" id="PTHR15622">
    <property type="entry name" value="WD40 REPEAT PROTEIN"/>
    <property type="match status" value="1"/>
</dbReference>
<evidence type="ECO:0000256" key="4">
    <source>
        <dbReference type="ARBA" id="ARBA00022786"/>
    </source>
</evidence>
<dbReference type="InterPro" id="IPR019775">
    <property type="entry name" value="WD40_repeat_CS"/>
</dbReference>
<organism evidence="10 11">
    <name type="scientific">Chelonia mydas</name>
    <name type="common">Green sea-turtle</name>
    <name type="synonym">Chelonia agassizi</name>
    <dbReference type="NCBI Taxonomy" id="8469"/>
    <lineage>
        <taxon>Eukaryota</taxon>
        <taxon>Metazoa</taxon>
        <taxon>Chordata</taxon>
        <taxon>Craniata</taxon>
        <taxon>Vertebrata</taxon>
        <taxon>Euteleostomi</taxon>
        <taxon>Archelosauria</taxon>
        <taxon>Testudinata</taxon>
        <taxon>Testudines</taxon>
        <taxon>Cryptodira</taxon>
        <taxon>Durocryptodira</taxon>
        <taxon>Americhelydia</taxon>
        <taxon>Chelonioidea</taxon>
        <taxon>Cheloniidae</taxon>
        <taxon>Chelonia</taxon>
    </lineage>
</organism>
<name>M7AXB2_CHEMY</name>
<keyword evidence="7" id="KW-0472">Membrane</keyword>
<feature type="domain" description="Ig-like" evidence="9">
    <location>
        <begin position="1"/>
        <end position="71"/>
    </location>
</feature>
<dbReference type="InterPro" id="IPR013098">
    <property type="entry name" value="Ig_I-set"/>
</dbReference>
<dbReference type="Pfam" id="PF00400">
    <property type="entry name" value="WD40"/>
    <property type="match status" value="5"/>
</dbReference>
<keyword evidence="4" id="KW-0833">Ubl conjugation pathway</keyword>
<dbReference type="Gene3D" id="2.60.40.10">
    <property type="entry name" value="Immunoglobulins"/>
    <property type="match status" value="3"/>
</dbReference>
<evidence type="ECO:0000256" key="5">
    <source>
        <dbReference type="ARBA" id="ARBA00023319"/>
    </source>
</evidence>
<dbReference type="SMART" id="SM00320">
    <property type="entry name" value="WD40"/>
    <property type="match status" value="6"/>
</dbReference>
<gene>
    <name evidence="10" type="ORF">UY3_18646</name>
</gene>
<feature type="repeat" description="WD" evidence="6">
    <location>
        <begin position="521"/>
        <end position="562"/>
    </location>
</feature>
<dbReference type="SMART" id="SM00408">
    <property type="entry name" value="IGc2"/>
    <property type="match status" value="2"/>
</dbReference>
<dbReference type="InterPro" id="IPR015943">
    <property type="entry name" value="WD40/YVTN_repeat-like_dom_sf"/>
</dbReference>
<proteinExistence type="predicted"/>
<comment type="pathway">
    <text evidence="1">Protein modification; protein ubiquitination.</text>
</comment>
<keyword evidence="3" id="KW-0677">Repeat</keyword>
<dbReference type="Pfam" id="PF07525">
    <property type="entry name" value="SOCS_box"/>
    <property type="match status" value="1"/>
</dbReference>
<dbReference type="SUPFAM" id="SSF158235">
    <property type="entry name" value="SOCS box-like"/>
    <property type="match status" value="1"/>
</dbReference>
<dbReference type="SMART" id="SM00253">
    <property type="entry name" value="SOCS"/>
    <property type="match status" value="1"/>
</dbReference>
<evidence type="ECO:0000259" key="8">
    <source>
        <dbReference type="PROSITE" id="PS50225"/>
    </source>
</evidence>
<dbReference type="GO" id="GO:0035556">
    <property type="term" value="P:intracellular signal transduction"/>
    <property type="evidence" value="ECO:0007669"/>
    <property type="project" value="InterPro"/>
</dbReference>
<dbReference type="EMBL" id="KB601989">
    <property type="protein sequence ID" value="EMP24408.1"/>
    <property type="molecule type" value="Genomic_DNA"/>
</dbReference>
<dbReference type="SUPFAM" id="SSF48726">
    <property type="entry name" value="Immunoglobulin"/>
    <property type="match status" value="3"/>
</dbReference>
<dbReference type="PROSITE" id="PS50294">
    <property type="entry name" value="WD_REPEATS_REGION"/>
    <property type="match status" value="3"/>
</dbReference>
<dbReference type="InterPro" id="IPR020472">
    <property type="entry name" value="WD40_PAC1"/>
</dbReference>
<keyword evidence="11" id="KW-1185">Reference proteome</keyword>
<dbReference type="PRINTS" id="PR00320">
    <property type="entry name" value="GPROTEINBRPT"/>
</dbReference>
<dbReference type="InterPro" id="IPR051983">
    <property type="entry name" value="WSB_SOCS-box_domain"/>
</dbReference>
<dbReference type="InterPro" id="IPR013151">
    <property type="entry name" value="Immunoglobulin_dom"/>
</dbReference>
<evidence type="ECO:0000313" key="10">
    <source>
        <dbReference type="EMBL" id="EMP24408.1"/>
    </source>
</evidence>
<feature type="domain" description="Ig-like" evidence="9">
    <location>
        <begin position="103"/>
        <end position="196"/>
    </location>
</feature>
<evidence type="ECO:0000256" key="1">
    <source>
        <dbReference type="ARBA" id="ARBA00004906"/>
    </source>
</evidence>
<evidence type="ECO:0000313" key="11">
    <source>
        <dbReference type="Proteomes" id="UP000031443"/>
    </source>
</evidence>
<dbReference type="PROSITE" id="PS50835">
    <property type="entry name" value="IG_LIKE"/>
    <property type="match status" value="3"/>
</dbReference>
<dbReference type="InterPro" id="IPR013783">
    <property type="entry name" value="Ig-like_fold"/>
</dbReference>
<dbReference type="CDD" id="cd03745">
    <property type="entry name" value="SOCS_WSB2_SWIP2"/>
    <property type="match status" value="1"/>
</dbReference>
<dbReference type="GO" id="GO:0000209">
    <property type="term" value="P:protein polyubiquitination"/>
    <property type="evidence" value="ECO:0007669"/>
    <property type="project" value="TreeGrafter"/>
</dbReference>
<dbReference type="InterPro" id="IPR003598">
    <property type="entry name" value="Ig_sub2"/>
</dbReference>
<feature type="repeat" description="WD" evidence="6">
    <location>
        <begin position="452"/>
        <end position="474"/>
    </location>
</feature>
<evidence type="ECO:0000256" key="3">
    <source>
        <dbReference type="ARBA" id="ARBA00022737"/>
    </source>
</evidence>
<feature type="repeat" description="WD" evidence="6">
    <location>
        <begin position="563"/>
        <end position="604"/>
    </location>
</feature>
<dbReference type="InterPro" id="IPR036036">
    <property type="entry name" value="SOCS_box-like_dom_sf"/>
</dbReference>
<feature type="domain" description="Ig-like" evidence="9">
    <location>
        <begin position="200"/>
        <end position="293"/>
    </location>
</feature>
<dbReference type="SMART" id="SM00409">
    <property type="entry name" value="IG"/>
    <property type="match status" value="2"/>
</dbReference>
<dbReference type="Gene3D" id="2.130.10.10">
    <property type="entry name" value="YVTN repeat-like/Quinoprotein amine dehydrogenase"/>
    <property type="match status" value="2"/>
</dbReference>
<dbReference type="STRING" id="8469.M7AXB2"/>
<accession>M7AXB2</accession>
<evidence type="ECO:0000256" key="6">
    <source>
        <dbReference type="PROSITE-ProRule" id="PRU00221"/>
    </source>
</evidence>
<dbReference type="InterPro" id="IPR036322">
    <property type="entry name" value="WD40_repeat_dom_sf"/>
</dbReference>
<dbReference type="Proteomes" id="UP000031443">
    <property type="component" value="Unassembled WGS sequence"/>
</dbReference>
<dbReference type="CDD" id="cd00200">
    <property type="entry name" value="WD40"/>
    <property type="match status" value="1"/>
</dbReference>
<dbReference type="InterPro" id="IPR001496">
    <property type="entry name" value="SOCS_box"/>
</dbReference>
<dbReference type="eggNOG" id="KOG0266">
    <property type="taxonomic scope" value="Eukaryota"/>
</dbReference>
<dbReference type="SMART" id="SM00969">
    <property type="entry name" value="SOCS_box"/>
    <property type="match status" value="1"/>
</dbReference>
<dbReference type="SUPFAM" id="SSF50978">
    <property type="entry name" value="WD40 repeat-like"/>
    <property type="match status" value="1"/>
</dbReference>
<dbReference type="InterPro" id="IPR007110">
    <property type="entry name" value="Ig-like_dom"/>
</dbReference>
<feature type="repeat" description="WD" evidence="6">
    <location>
        <begin position="475"/>
        <end position="517"/>
    </location>
</feature>
<dbReference type="Pfam" id="PF00047">
    <property type="entry name" value="ig"/>
    <property type="match status" value="1"/>
</dbReference>
<dbReference type="InterPro" id="IPR036179">
    <property type="entry name" value="Ig-like_dom_sf"/>
</dbReference>
<keyword evidence="7" id="KW-0812">Transmembrane</keyword>
<keyword evidence="7" id="KW-1133">Transmembrane helix</keyword>
<feature type="domain" description="SOCS box" evidence="8">
    <location>
        <begin position="697"/>
        <end position="733"/>
    </location>
</feature>
<dbReference type="InterPro" id="IPR003599">
    <property type="entry name" value="Ig_sub"/>
</dbReference>
<sequence length="733" mass="80479">MFSCTSSSHPEPTMAWTFQLPSSAPETFTEVNGSSTVYTLQNLSSRFQGNYSCTARNPLSGRSRTSTKELLVYCAVIAVLGSGYQRDVVGVVIPLIGPTSVDPPLSVPRCWAQTAQVGLMLQLFCNWPGGYPHPVLQWTEEGRDLENSSWVVNATGTGDTHVETLSSSRLFHGKVFKCVGSHILKQEEEQPTCTVQIKAPLLATEPLKTCFVGGTVSLTCQVMESNPSARISWLRNVSQPEVEIQSGGRYLVTQEGSVSNLTIQNCSHNADEGYYVCKAENPVGLKEAYVSLTVKKPVNIVGVVGTVVVLLLLGILVIAGIILYYNPLLCLKDEPLLLAELKPGRPQQYDWKASCETWSVAFSPDGTWFAWSQGHCIVKLIPWPLEEAELSCKASERKNRGVKADVRGGGGAKEKTLECGQIVWGLAFSSWPPYGAKERDGLPAPGRACLILATGLNDGQIKVWEVQTGRLLFSLSGHLDVVRDLSFAPNGSLILVSASRDKTLRIWDLSRDGTSKHVQVLSGHTQWVYCCSISPDCSMLCSAAGEKSAFLWSMRSYTLIRKLEGHQSSVVSCDFSPDSALLVTASYDTCVIMWDPYTGEQLRTLRHVPLPPALDYGSDIHASSLRSVCFSPEGLYLATVADDRLLRIWDLELRTPVAFAPMTNGLCCVYFPHGGFIATGTRDGHVQFWSAPKVLSSLKHLCRKALRTFLTTYQVLALPIPKKMKEFLTYRTF</sequence>
<dbReference type="UniPathway" id="UPA00143"/>
<dbReference type="PROSITE" id="PS50082">
    <property type="entry name" value="WD_REPEATS_2"/>
    <property type="match status" value="5"/>
</dbReference>
<dbReference type="PANTHER" id="PTHR15622:SF1">
    <property type="entry name" value="WD REPEAT AND SOCS BOX-CONTAINING PROTEIN 2"/>
    <property type="match status" value="1"/>
</dbReference>
<dbReference type="CDD" id="cd00096">
    <property type="entry name" value="Ig"/>
    <property type="match status" value="2"/>
</dbReference>
<dbReference type="InterPro" id="IPR001680">
    <property type="entry name" value="WD40_rpt"/>
</dbReference>
<dbReference type="PROSITE" id="PS50225">
    <property type="entry name" value="SOCS"/>
    <property type="match status" value="1"/>
</dbReference>